<gene>
    <name evidence="1" type="ORF">CFX1CAM_0364</name>
</gene>
<evidence type="ECO:0000313" key="2">
    <source>
        <dbReference type="Proteomes" id="UP000195514"/>
    </source>
</evidence>
<dbReference type="EMBL" id="LT859958">
    <property type="protein sequence ID" value="SMX53430.1"/>
    <property type="molecule type" value="Genomic_DNA"/>
</dbReference>
<sequence>MWMLLLSTLIHYHNIFKGIFQSIKEFEMMLPIKNDRQLLPGLLTGSFR</sequence>
<proteinExistence type="predicted"/>
<dbReference type="KEGG" id="abat:CFX1CAM_0364"/>
<organism evidence="1 2">
    <name type="scientific">Candidatus Brevifilum fermentans</name>
    <dbReference type="NCBI Taxonomy" id="1986204"/>
    <lineage>
        <taxon>Bacteria</taxon>
        <taxon>Bacillati</taxon>
        <taxon>Chloroflexota</taxon>
        <taxon>Anaerolineae</taxon>
        <taxon>Anaerolineales</taxon>
        <taxon>Anaerolineaceae</taxon>
        <taxon>Candidatus Brevifilum</taxon>
    </lineage>
</organism>
<evidence type="ECO:0000313" key="1">
    <source>
        <dbReference type="EMBL" id="SMX53430.1"/>
    </source>
</evidence>
<accession>A0A1Y6K5Y3</accession>
<dbReference type="Proteomes" id="UP000195514">
    <property type="component" value="Chromosome I"/>
</dbReference>
<keyword evidence="2" id="KW-1185">Reference proteome</keyword>
<evidence type="ECO:0008006" key="3">
    <source>
        <dbReference type="Google" id="ProtNLM"/>
    </source>
</evidence>
<protein>
    <recommendedName>
        <fullName evidence="3">Transposase</fullName>
    </recommendedName>
</protein>
<name>A0A1Y6K5Y3_9CHLR</name>
<reference evidence="2" key="1">
    <citation type="submission" date="2017-05" db="EMBL/GenBank/DDBJ databases">
        <authorList>
            <person name="Kirkegaard R."/>
            <person name="Mcilroy J S."/>
        </authorList>
    </citation>
    <scope>NUCLEOTIDE SEQUENCE [LARGE SCALE GENOMIC DNA]</scope>
</reference>
<dbReference type="AlphaFoldDB" id="A0A1Y6K5Y3"/>